<dbReference type="Proteomes" id="UP001239445">
    <property type="component" value="Unassembled WGS sequence"/>
</dbReference>
<organism evidence="2 3">
    <name type="scientific">Echria macrotheca</name>
    <dbReference type="NCBI Taxonomy" id="438768"/>
    <lineage>
        <taxon>Eukaryota</taxon>
        <taxon>Fungi</taxon>
        <taxon>Dikarya</taxon>
        <taxon>Ascomycota</taxon>
        <taxon>Pezizomycotina</taxon>
        <taxon>Sordariomycetes</taxon>
        <taxon>Sordariomycetidae</taxon>
        <taxon>Sordariales</taxon>
        <taxon>Schizotheciaceae</taxon>
        <taxon>Echria</taxon>
    </lineage>
</organism>
<evidence type="ECO:0000313" key="3">
    <source>
        <dbReference type="Proteomes" id="UP001239445"/>
    </source>
</evidence>
<dbReference type="EMBL" id="MU839829">
    <property type="protein sequence ID" value="KAK1758639.1"/>
    <property type="molecule type" value="Genomic_DNA"/>
</dbReference>
<reference evidence="2" key="1">
    <citation type="submission" date="2023-06" db="EMBL/GenBank/DDBJ databases">
        <title>Genome-scale phylogeny and comparative genomics of the fungal order Sordariales.</title>
        <authorList>
            <consortium name="Lawrence Berkeley National Laboratory"/>
            <person name="Hensen N."/>
            <person name="Bonometti L."/>
            <person name="Westerberg I."/>
            <person name="Brannstrom I.O."/>
            <person name="Guillou S."/>
            <person name="Cros-Aarteil S."/>
            <person name="Calhoun S."/>
            <person name="Haridas S."/>
            <person name="Kuo A."/>
            <person name="Mondo S."/>
            <person name="Pangilinan J."/>
            <person name="Riley R."/>
            <person name="Labutti K."/>
            <person name="Andreopoulos B."/>
            <person name="Lipzen A."/>
            <person name="Chen C."/>
            <person name="Yanf M."/>
            <person name="Daum C."/>
            <person name="Ng V."/>
            <person name="Clum A."/>
            <person name="Steindorff A."/>
            <person name="Ohm R."/>
            <person name="Martin F."/>
            <person name="Silar P."/>
            <person name="Natvig D."/>
            <person name="Lalanne C."/>
            <person name="Gautier V."/>
            <person name="Ament-Velasquez S.L."/>
            <person name="Kruys A."/>
            <person name="Hutchinson M.I."/>
            <person name="Powell A.J."/>
            <person name="Barry K."/>
            <person name="Miller A.N."/>
            <person name="Grigoriev I.V."/>
            <person name="Debuchy R."/>
            <person name="Gladieux P."/>
            <person name="Thoren M.H."/>
            <person name="Johannesson H."/>
        </authorList>
    </citation>
    <scope>NUCLEOTIDE SEQUENCE</scope>
    <source>
        <strain evidence="2">PSN4</strain>
    </source>
</reference>
<accession>A0AAJ0FED7</accession>
<sequence length="234" mass="25819">MGKASIHCTASFQILSWYSSHLMRPADVPMIPERTSVHTNRYGLRRQKDVTLANCVVLVPTGTPGAGHPRPMPSRARPVGLHTVPNRSRRSLDRVPVLCQDRGTSTVNYSRSFQPSQPSRGFRRGWETISDGHLPVPTGQKSERWVEELPSRLGALNNQPGGVEGRSRFKSSDTKHLFRLELVRSSGQNLIQPAIPRRSLRIGVAVKAYILLSSIKTTVTLGRGSEPLLVSTAT</sequence>
<evidence type="ECO:0000313" key="2">
    <source>
        <dbReference type="EMBL" id="KAK1758639.1"/>
    </source>
</evidence>
<gene>
    <name evidence="2" type="ORF">QBC47DRAFT_375327</name>
</gene>
<protein>
    <submittedName>
        <fullName evidence="2">Uncharacterized protein</fullName>
    </submittedName>
</protein>
<dbReference type="AlphaFoldDB" id="A0AAJ0FED7"/>
<proteinExistence type="predicted"/>
<name>A0AAJ0FED7_9PEZI</name>
<feature type="region of interest" description="Disordered" evidence="1">
    <location>
        <begin position="63"/>
        <end position="82"/>
    </location>
</feature>
<keyword evidence="3" id="KW-1185">Reference proteome</keyword>
<comment type="caution">
    <text evidence="2">The sequence shown here is derived from an EMBL/GenBank/DDBJ whole genome shotgun (WGS) entry which is preliminary data.</text>
</comment>
<evidence type="ECO:0000256" key="1">
    <source>
        <dbReference type="SAM" id="MobiDB-lite"/>
    </source>
</evidence>